<evidence type="ECO:0000313" key="2">
    <source>
        <dbReference type="EMBL" id="MBB5702721.1"/>
    </source>
</evidence>
<sequence length="297" mass="30879">MSFLSMRCGRGVVLATVVLSLVAGGLARAETVERFADTSRIVSVGGSLTEIVYALGAGKMLAARDQTSTYPEEAKKLPDIGYMRQLAPEGVLSVNSTGILLLDGSGPPDALDVLKKASVPMVEVPETYTGEGVIRKIEIVGKALGLDDKAKILADNIAQDIEAAKKAAADRNPRKGILFILSAPGGRLMASGAGTAANGMIELAGGVNVVSEYHGYKQLTDEAIEKTAPDMILTMDTGADGLTPEALLKNPVIAATPAGRSKNIVSMDAIYLLGFGPRTGSAIRELSAKLYAAPAEH</sequence>
<dbReference type="InterPro" id="IPR050902">
    <property type="entry name" value="ABC_Transporter_SBP"/>
</dbReference>
<proteinExistence type="predicted"/>
<reference evidence="2 3" key="1">
    <citation type="submission" date="2020-08" db="EMBL/GenBank/DDBJ databases">
        <title>Genomic Encyclopedia of Type Strains, Phase IV (KMG-IV): sequencing the most valuable type-strain genomes for metagenomic binning, comparative biology and taxonomic classification.</title>
        <authorList>
            <person name="Goeker M."/>
        </authorList>
    </citation>
    <scope>NUCLEOTIDE SEQUENCE [LARGE SCALE GENOMIC DNA]</scope>
    <source>
        <strain evidence="2 3">DSM 26944</strain>
    </source>
</reference>
<dbReference type="Pfam" id="PF01497">
    <property type="entry name" value="Peripla_BP_2"/>
    <property type="match status" value="1"/>
</dbReference>
<dbReference type="CDD" id="cd01149">
    <property type="entry name" value="HutB"/>
    <property type="match status" value="1"/>
</dbReference>
<dbReference type="PANTHER" id="PTHR30535">
    <property type="entry name" value="VITAMIN B12-BINDING PROTEIN"/>
    <property type="match status" value="1"/>
</dbReference>
<dbReference type="Gene3D" id="3.40.50.1980">
    <property type="entry name" value="Nitrogenase molybdenum iron protein domain"/>
    <property type="match status" value="2"/>
</dbReference>
<dbReference type="Proteomes" id="UP000555546">
    <property type="component" value="Unassembled WGS sequence"/>
</dbReference>
<name>A0A7W9ENG8_9HYPH</name>
<dbReference type="PROSITE" id="PS50983">
    <property type="entry name" value="FE_B12_PBP"/>
    <property type="match status" value="1"/>
</dbReference>
<dbReference type="SUPFAM" id="SSF53807">
    <property type="entry name" value="Helical backbone' metal receptor"/>
    <property type="match status" value="1"/>
</dbReference>
<dbReference type="RefSeq" id="WP_183653048.1">
    <property type="nucleotide sequence ID" value="NZ_JACIJG010000009.1"/>
</dbReference>
<dbReference type="EMBL" id="JACIJG010000009">
    <property type="protein sequence ID" value="MBB5702721.1"/>
    <property type="molecule type" value="Genomic_DNA"/>
</dbReference>
<dbReference type="AlphaFoldDB" id="A0A7W9ENG8"/>
<comment type="caution">
    <text evidence="2">The sequence shown here is derived from an EMBL/GenBank/DDBJ whole genome shotgun (WGS) entry which is preliminary data.</text>
</comment>
<dbReference type="InterPro" id="IPR002491">
    <property type="entry name" value="ABC_transptr_periplasmic_BD"/>
</dbReference>
<keyword evidence="3" id="KW-1185">Reference proteome</keyword>
<organism evidence="2 3">
    <name type="scientific">Brucella daejeonensis</name>
    <dbReference type="NCBI Taxonomy" id="659015"/>
    <lineage>
        <taxon>Bacteria</taxon>
        <taxon>Pseudomonadati</taxon>
        <taxon>Pseudomonadota</taxon>
        <taxon>Alphaproteobacteria</taxon>
        <taxon>Hyphomicrobiales</taxon>
        <taxon>Brucellaceae</taxon>
        <taxon>Brucella/Ochrobactrum group</taxon>
        <taxon>Brucella</taxon>
    </lineage>
</organism>
<protein>
    <submittedName>
        <fullName evidence="2">Iron complex transport system substrate-binding protein</fullName>
    </submittedName>
</protein>
<feature type="domain" description="Fe/B12 periplasmic-binding" evidence="1">
    <location>
        <begin position="40"/>
        <end position="294"/>
    </location>
</feature>
<accession>A0A7W9ENG8</accession>
<evidence type="ECO:0000313" key="3">
    <source>
        <dbReference type="Proteomes" id="UP000555546"/>
    </source>
</evidence>
<evidence type="ECO:0000259" key="1">
    <source>
        <dbReference type="PROSITE" id="PS50983"/>
    </source>
</evidence>
<dbReference type="PANTHER" id="PTHR30535:SF4">
    <property type="entry name" value="HEMIN-BINDING PERIPLASMIC PROTEIN HMUT"/>
    <property type="match status" value="1"/>
</dbReference>
<gene>
    <name evidence="2" type="ORF">FHS76_002610</name>
</gene>